<proteinExistence type="predicted"/>
<sequence>MTAAAPTTTAAAKRTEQPHRHPPPPPQPLTDVDIVRLAKEQPQTCSPLPPFLLSSTSHETLLSFLHSRAASPSSSLSVAEYTSSLLFLLSLSTDPHQYPSLSSLLSSLFLSYISLFNSLKIPRDRNSLSTIQLLNSHLEKIPNQTLTPIVDSIVSNLSQIIDPDDAQLLDLLPKCLELIRKSNKVEKDYAKSAIDQILSCDWSRVLLVKMVSIIREFRFIDEERREKFLKKVFGGMKSVELQDLPSLVYQLLVLASKGFSKREVIEGIVVFFGSKFWSKTSSIFRQVEGTVLLHVNFAVKQDPSLGQEVLGLMKLDLRAFNHFTVAVLLSIARVRRFSESSIANLKTTITTAYCDYSVAKVCNWLPDGLKEEYLQSVKVVEKAVLRAVNESNYGREHIVPSIVQFGFILLESVEGGSSKELGKSHDLMGIEELGSQMLKTLFEVHEMARNEIIEQCKFHVLSLKPEQSLPIVRLVGHLVQRCPYPLLEHVSHLKELLDYFTFMNGKIATHLVTVLLPLIRLSRDLQDYIILVVRKAMFSREDSVRLAATNAIIDLILAEKQSKTDGPYSFQESSSQASSSQQAEISCGMGAGLFQELSGLLQRCFYQPAKVKEVMYHGLVKIVLADPSTAGAVLDFLLPHFLRFYKENEDVQLAISHCVKSAHGEVCIEEPLDCLLSSVSWILLLQPRGKTDHPSDSWTCFGFSLTQENEGGRILSVESFSGALSKIRKLLRNGNLEGLLSATQEASSTLPEEKRRRYCALVLSGIFEVMLNIVATELEKVNAIEKADFEKEIIELVGVYESLGKYTSTSKLGSSTRRGVIRSSPHDIPDNFDVGNKKLSQDRTSFLATSSINQLLQTALKLYNFDCSNNIAASQNHSQLSLGKTLASCSKILSFALNASLRHIKSFLFVGKDDPLKTLIYGDIKVLGPSLLKLVWLLVSGPKSETSQKKREVKARKDVEDRKEHVYLALACLKELVTISFQNPDQMGLIEDLSVSMPEYANAADDGWDDECQQALGIDDPNTRSKELFIKKCIGPLFSELLAVSLLREVEILCDIVMMIGRKLPCERRNIIGALAIQICKSSTILNAKVAKSVVSLSLYLSSPPNDLVVAQDMAMELLKVIGSETKDPLEMSETYPVINQSTQIAIASALLQLIESIIADMDWIIRKLKTNLAAIQRGSNGEQAPGLALEETLYSRTEDVVKVLSSFTMMKLKDALAEHLLRLAARFYKNLAHMSKLRIAPKGCKQVLPSLKYQDLVEITCKQLTAPLYNFVSLTQRDEEENVKSRGTINKIKRENRCIPDLIFRIEDYEKYLIQLSKASKINLLRHAKRSTARDFKILDPNQIVREEDANQEPNHDNNSSSAPQNEPGEESEHDEGNGSETGLSPEPGNPLVEEVSESDGEYGNAVPNAKRAKTNRIVQDSDDEGSP</sequence>
<evidence type="ECO:0000256" key="1">
    <source>
        <dbReference type="SAM" id="MobiDB-lite"/>
    </source>
</evidence>
<evidence type="ECO:0000259" key="2">
    <source>
        <dbReference type="Pfam" id="PF14675"/>
    </source>
</evidence>
<dbReference type="OrthoDB" id="195089at2759"/>
<dbReference type="OMA" id="QSMRMMN"/>
<dbReference type="PANTHER" id="PTHR21818">
    <property type="entry name" value="BC025462 PROTEIN"/>
    <property type="match status" value="1"/>
</dbReference>
<reference evidence="8" key="2">
    <citation type="journal article" date="2018" name="BMC Genomics">
        <title>A manually annotated Actinidia chinensis var. chinensis (kiwifruit) genome highlights the challenges associated with draft genomes and gene prediction in plants.</title>
        <authorList>
            <person name="Pilkington S.M."/>
            <person name="Crowhurst R."/>
            <person name="Hilario E."/>
            <person name="Nardozza S."/>
            <person name="Fraser L."/>
            <person name="Peng Y."/>
            <person name="Gunaseelan K."/>
            <person name="Simpson R."/>
            <person name="Tahir J."/>
            <person name="Deroles S.C."/>
            <person name="Templeton K."/>
            <person name="Luo Z."/>
            <person name="Davy M."/>
            <person name="Cheng C."/>
            <person name="McNeilage M."/>
            <person name="Scaglione D."/>
            <person name="Liu Y."/>
            <person name="Zhang Q."/>
            <person name="Datson P."/>
            <person name="De Silva N."/>
            <person name="Gardiner S.E."/>
            <person name="Bassett H."/>
            <person name="Chagne D."/>
            <person name="McCallum J."/>
            <person name="Dzierzon H."/>
            <person name="Deng C."/>
            <person name="Wang Y.Y."/>
            <person name="Barron L."/>
            <person name="Manako K."/>
            <person name="Bowen J."/>
            <person name="Foster T.M."/>
            <person name="Erridge Z.A."/>
            <person name="Tiffin H."/>
            <person name="Waite C.N."/>
            <person name="Davies K.M."/>
            <person name="Grierson E.P."/>
            <person name="Laing W.A."/>
            <person name="Kirk R."/>
            <person name="Chen X."/>
            <person name="Wood M."/>
            <person name="Montefiori M."/>
            <person name="Brummell D.A."/>
            <person name="Schwinn K.E."/>
            <person name="Catanach A."/>
            <person name="Fullerton C."/>
            <person name="Li D."/>
            <person name="Meiyalaghan S."/>
            <person name="Nieuwenhuizen N."/>
            <person name="Read N."/>
            <person name="Prakash R."/>
            <person name="Hunter D."/>
            <person name="Zhang H."/>
            <person name="McKenzie M."/>
            <person name="Knabel M."/>
            <person name="Harris A."/>
            <person name="Allan A.C."/>
            <person name="Gleave A."/>
            <person name="Chen A."/>
            <person name="Janssen B.J."/>
            <person name="Plunkett B."/>
            <person name="Ampomah-Dwamena C."/>
            <person name="Voogd C."/>
            <person name="Leif D."/>
            <person name="Lafferty D."/>
            <person name="Souleyre E.J.F."/>
            <person name="Varkonyi-Gasic E."/>
            <person name="Gambi F."/>
            <person name="Hanley J."/>
            <person name="Yao J.L."/>
            <person name="Cheung J."/>
            <person name="David K.M."/>
            <person name="Warren B."/>
            <person name="Marsh K."/>
            <person name="Snowden K.C."/>
            <person name="Lin-Wang K."/>
            <person name="Brian L."/>
            <person name="Martinez-Sanchez M."/>
            <person name="Wang M."/>
            <person name="Ileperuma N."/>
            <person name="Macnee N."/>
            <person name="Campin R."/>
            <person name="McAtee P."/>
            <person name="Drummond R.S.M."/>
            <person name="Espley R.V."/>
            <person name="Ireland H.S."/>
            <person name="Wu R."/>
            <person name="Atkinson R.G."/>
            <person name="Karunairetnam S."/>
            <person name="Bulley S."/>
            <person name="Chunkath S."/>
            <person name="Hanley Z."/>
            <person name="Storey R."/>
            <person name="Thrimawithana A.H."/>
            <person name="Thomson S."/>
            <person name="David C."/>
            <person name="Testolin R."/>
            <person name="Huang H."/>
            <person name="Hellens R.P."/>
            <person name="Schaffer R.J."/>
        </authorList>
    </citation>
    <scope>NUCLEOTIDE SEQUENCE [LARGE SCALE GENOMIC DNA]</scope>
    <source>
        <strain evidence="8">cv. Red5</strain>
    </source>
</reference>
<evidence type="ECO:0000259" key="5">
    <source>
        <dbReference type="Pfam" id="PF14679"/>
    </source>
</evidence>
<dbReference type="InterPro" id="IPR029308">
    <property type="entry name" value="FANCI_S1"/>
</dbReference>
<evidence type="ECO:0000313" key="8">
    <source>
        <dbReference type="Proteomes" id="UP000241394"/>
    </source>
</evidence>
<feature type="domain" description="FANCI solenoid 4" evidence="4">
    <location>
        <begin position="1110"/>
        <end position="1342"/>
    </location>
</feature>
<dbReference type="InterPro" id="IPR026171">
    <property type="entry name" value="FANCI"/>
</dbReference>
<keyword evidence="8" id="KW-1185">Reference proteome</keyword>
<evidence type="ECO:0000259" key="6">
    <source>
        <dbReference type="Pfam" id="PF14680"/>
    </source>
</evidence>
<dbReference type="GO" id="GO:0070182">
    <property type="term" value="F:DNA polymerase binding"/>
    <property type="evidence" value="ECO:0007669"/>
    <property type="project" value="TreeGrafter"/>
</dbReference>
<reference evidence="7 8" key="1">
    <citation type="submission" date="2017-07" db="EMBL/GenBank/DDBJ databases">
        <title>An improved, manually edited Actinidia chinensis var. chinensis (kiwifruit) genome highlights the challenges associated with draft genomes and gene prediction in plants.</title>
        <authorList>
            <person name="Pilkington S."/>
            <person name="Crowhurst R."/>
            <person name="Hilario E."/>
            <person name="Nardozza S."/>
            <person name="Fraser L."/>
            <person name="Peng Y."/>
            <person name="Gunaseelan K."/>
            <person name="Simpson R."/>
            <person name="Tahir J."/>
            <person name="Deroles S."/>
            <person name="Templeton K."/>
            <person name="Luo Z."/>
            <person name="Davy M."/>
            <person name="Cheng C."/>
            <person name="Mcneilage M."/>
            <person name="Scaglione D."/>
            <person name="Liu Y."/>
            <person name="Zhang Q."/>
            <person name="Datson P."/>
            <person name="De Silva N."/>
            <person name="Gardiner S."/>
            <person name="Bassett H."/>
            <person name="Chagne D."/>
            <person name="Mccallum J."/>
            <person name="Dzierzon H."/>
            <person name="Deng C."/>
            <person name="Wang Y.-Y."/>
            <person name="Barron N."/>
            <person name="Manako K."/>
            <person name="Bowen J."/>
            <person name="Foster T."/>
            <person name="Erridge Z."/>
            <person name="Tiffin H."/>
            <person name="Waite C."/>
            <person name="Davies K."/>
            <person name="Grierson E."/>
            <person name="Laing W."/>
            <person name="Kirk R."/>
            <person name="Chen X."/>
            <person name="Wood M."/>
            <person name="Montefiori M."/>
            <person name="Brummell D."/>
            <person name="Schwinn K."/>
            <person name="Catanach A."/>
            <person name="Fullerton C."/>
            <person name="Li D."/>
            <person name="Meiyalaghan S."/>
            <person name="Nieuwenhuizen N."/>
            <person name="Read N."/>
            <person name="Prakash R."/>
            <person name="Hunter D."/>
            <person name="Zhang H."/>
            <person name="Mckenzie M."/>
            <person name="Knabel M."/>
            <person name="Harris A."/>
            <person name="Allan A."/>
            <person name="Chen A."/>
            <person name="Janssen B."/>
            <person name="Plunkett B."/>
            <person name="Dwamena C."/>
            <person name="Voogd C."/>
            <person name="Leif D."/>
            <person name="Lafferty D."/>
            <person name="Souleyre E."/>
            <person name="Varkonyi-Gasic E."/>
            <person name="Gambi F."/>
            <person name="Hanley J."/>
            <person name="Yao J.-L."/>
            <person name="Cheung J."/>
            <person name="David K."/>
            <person name="Warren B."/>
            <person name="Marsh K."/>
            <person name="Snowden K."/>
            <person name="Lin-Wang K."/>
            <person name="Brian L."/>
            <person name="Martinez-Sanchez M."/>
            <person name="Wang M."/>
            <person name="Ileperuma N."/>
            <person name="Macnee N."/>
            <person name="Campin R."/>
            <person name="Mcatee P."/>
            <person name="Drummond R."/>
            <person name="Espley R."/>
            <person name="Ireland H."/>
            <person name="Wu R."/>
            <person name="Atkinson R."/>
            <person name="Karunairetnam S."/>
            <person name="Bulley S."/>
            <person name="Chunkath S."/>
            <person name="Hanley Z."/>
            <person name="Storey R."/>
            <person name="Thrimawithana A."/>
            <person name="Thomson S."/>
            <person name="David C."/>
            <person name="Testolin R."/>
        </authorList>
    </citation>
    <scope>NUCLEOTIDE SEQUENCE [LARGE SCALE GENOMIC DNA]</scope>
    <source>
        <strain evidence="8">cv. Red5</strain>
        <tissue evidence="7">Young leaf</tissue>
    </source>
</reference>
<dbReference type="Proteomes" id="UP000241394">
    <property type="component" value="Chromosome LG29"/>
</dbReference>
<dbReference type="FunCoup" id="A0A2R6P4A6">
    <property type="interactions" value="2082"/>
</dbReference>
<dbReference type="Pfam" id="PF14680">
    <property type="entry name" value="FANCI_HD2"/>
    <property type="match status" value="1"/>
</dbReference>
<comment type="caution">
    <text evidence="7">The sequence shown here is derived from an EMBL/GenBank/DDBJ whole genome shotgun (WGS) entry which is preliminary data.</text>
</comment>
<dbReference type="InterPro" id="IPR029310">
    <property type="entry name" value="FANCI_HD1"/>
</dbReference>
<dbReference type="Pfam" id="PF14679">
    <property type="entry name" value="FANCI_HD1"/>
    <property type="match status" value="1"/>
</dbReference>
<dbReference type="InterPro" id="IPR029315">
    <property type="entry name" value="FANCI_S2"/>
</dbReference>
<feature type="domain" description="FANCI helical" evidence="6">
    <location>
        <begin position="571"/>
        <end position="807"/>
    </location>
</feature>
<organism evidence="7 8">
    <name type="scientific">Actinidia chinensis var. chinensis</name>
    <name type="common">Chinese soft-hair kiwi</name>
    <dbReference type="NCBI Taxonomy" id="1590841"/>
    <lineage>
        <taxon>Eukaryota</taxon>
        <taxon>Viridiplantae</taxon>
        <taxon>Streptophyta</taxon>
        <taxon>Embryophyta</taxon>
        <taxon>Tracheophyta</taxon>
        <taxon>Spermatophyta</taxon>
        <taxon>Magnoliopsida</taxon>
        <taxon>eudicotyledons</taxon>
        <taxon>Gunneridae</taxon>
        <taxon>Pentapetalae</taxon>
        <taxon>asterids</taxon>
        <taxon>Ericales</taxon>
        <taxon>Actinidiaceae</taxon>
        <taxon>Actinidia</taxon>
    </lineage>
</organism>
<name>A0A2R6P4A6_ACTCC</name>
<dbReference type="GO" id="GO:0006281">
    <property type="term" value="P:DNA repair"/>
    <property type="evidence" value="ECO:0007669"/>
    <property type="project" value="InterPro"/>
</dbReference>
<gene>
    <name evidence="7" type="ORF">CEY00_Acc33091</name>
</gene>
<protein>
    <submittedName>
        <fullName evidence="7">Fanconi anemia group I protein</fullName>
    </submittedName>
</protein>
<feature type="compositionally biased region" description="Low complexity" evidence="1">
    <location>
        <begin position="1"/>
        <end position="12"/>
    </location>
</feature>
<feature type="region of interest" description="Disordered" evidence="1">
    <location>
        <begin position="1350"/>
        <end position="1429"/>
    </location>
</feature>
<evidence type="ECO:0000259" key="3">
    <source>
        <dbReference type="Pfam" id="PF14676"/>
    </source>
</evidence>
<dbReference type="EMBL" id="NKQK01000029">
    <property type="protein sequence ID" value="PSR85108.1"/>
    <property type="molecule type" value="Genomic_DNA"/>
</dbReference>
<dbReference type="Pfam" id="PF14676">
    <property type="entry name" value="FANCI_S2"/>
    <property type="match status" value="1"/>
</dbReference>
<dbReference type="Pfam" id="PF14678">
    <property type="entry name" value="FANCI_S4"/>
    <property type="match status" value="1"/>
</dbReference>
<dbReference type="PANTHER" id="PTHR21818:SF0">
    <property type="entry name" value="FANCONI ANEMIA GROUP I PROTEIN"/>
    <property type="match status" value="1"/>
</dbReference>
<dbReference type="Gramene" id="PSR85108">
    <property type="protein sequence ID" value="PSR85108"/>
    <property type="gene ID" value="CEY00_Acc33091"/>
</dbReference>
<evidence type="ECO:0000259" key="4">
    <source>
        <dbReference type="Pfam" id="PF14678"/>
    </source>
</evidence>
<feature type="region of interest" description="Disordered" evidence="1">
    <location>
        <begin position="1"/>
        <end position="30"/>
    </location>
</feature>
<dbReference type="InParanoid" id="A0A2R6P4A6"/>
<dbReference type="InterPro" id="IPR029312">
    <property type="entry name" value="FANCI_HD2"/>
</dbReference>
<dbReference type="STRING" id="1590841.A0A2R6P4A6"/>
<dbReference type="InterPro" id="IPR029314">
    <property type="entry name" value="FANCI_S4"/>
</dbReference>
<dbReference type="Pfam" id="PF14675">
    <property type="entry name" value="FANCI_S1"/>
    <property type="match status" value="1"/>
</dbReference>
<evidence type="ECO:0000313" key="7">
    <source>
        <dbReference type="EMBL" id="PSR85108.1"/>
    </source>
</evidence>
<feature type="domain" description="FANCI solenoid 2" evidence="3">
    <location>
        <begin position="398"/>
        <end position="553"/>
    </location>
</feature>
<feature type="domain" description="FANCI solenoid 1" evidence="2">
    <location>
        <begin position="127"/>
        <end position="300"/>
    </location>
</feature>
<accession>A0A2R6P4A6</accession>
<feature type="domain" description="FANCI helical" evidence="5">
    <location>
        <begin position="304"/>
        <end position="385"/>
    </location>
</feature>